<dbReference type="Gramene" id="rna-AYBTSS11_LOCUS30986">
    <property type="protein sequence ID" value="CAJ1978785.1"/>
    <property type="gene ID" value="gene-AYBTSS11_LOCUS30986"/>
</dbReference>
<evidence type="ECO:0000313" key="2">
    <source>
        <dbReference type="Proteomes" id="UP001189624"/>
    </source>
</evidence>
<reference evidence="1" key="1">
    <citation type="submission" date="2023-10" db="EMBL/GenBank/DDBJ databases">
        <authorList>
            <person name="Domelevo Entfellner J.-B."/>
        </authorList>
    </citation>
    <scope>NUCLEOTIDE SEQUENCE</scope>
</reference>
<gene>
    <name evidence="1" type="ORF">AYBTSS11_LOCUS30986</name>
</gene>
<organism evidence="1 2">
    <name type="scientific">Sphenostylis stenocarpa</name>
    <dbReference type="NCBI Taxonomy" id="92480"/>
    <lineage>
        <taxon>Eukaryota</taxon>
        <taxon>Viridiplantae</taxon>
        <taxon>Streptophyta</taxon>
        <taxon>Embryophyta</taxon>
        <taxon>Tracheophyta</taxon>
        <taxon>Spermatophyta</taxon>
        <taxon>Magnoliopsida</taxon>
        <taxon>eudicotyledons</taxon>
        <taxon>Gunneridae</taxon>
        <taxon>Pentapetalae</taxon>
        <taxon>rosids</taxon>
        <taxon>fabids</taxon>
        <taxon>Fabales</taxon>
        <taxon>Fabaceae</taxon>
        <taxon>Papilionoideae</taxon>
        <taxon>50 kb inversion clade</taxon>
        <taxon>NPAAA clade</taxon>
        <taxon>indigoferoid/millettioid clade</taxon>
        <taxon>Phaseoleae</taxon>
        <taxon>Sphenostylis</taxon>
    </lineage>
</organism>
<evidence type="ECO:0000313" key="1">
    <source>
        <dbReference type="EMBL" id="CAJ1978785.1"/>
    </source>
</evidence>
<dbReference type="Proteomes" id="UP001189624">
    <property type="component" value="Chromosome 11"/>
</dbReference>
<name>A0AA87BCZ6_9FABA</name>
<protein>
    <submittedName>
        <fullName evidence="1">Uncharacterized protein</fullName>
    </submittedName>
</protein>
<accession>A0AA87BCZ6</accession>
<sequence length="53" mass="5890">MAIRSDAPTYNQYVLGPQHVQSAWSMLSPGVASWHLAPLTCQPNLIHFLIKLS</sequence>
<dbReference type="EMBL" id="OY731408">
    <property type="protein sequence ID" value="CAJ1978785.1"/>
    <property type="molecule type" value="Genomic_DNA"/>
</dbReference>
<keyword evidence="2" id="KW-1185">Reference proteome</keyword>
<proteinExistence type="predicted"/>
<dbReference type="AlphaFoldDB" id="A0AA87BCZ6"/>